<dbReference type="InterPro" id="IPR049254">
    <property type="entry name" value="Phage_tail_terminator"/>
</dbReference>
<reference evidence="1 2" key="1">
    <citation type="submission" date="2023-10" db="EMBL/GenBank/DDBJ databases">
        <title>Paenibacillus strain PFR10 Genome sequencing and assembly.</title>
        <authorList>
            <person name="Kim I."/>
        </authorList>
    </citation>
    <scope>NUCLEOTIDE SEQUENCE [LARGE SCALE GENOMIC DNA]</scope>
    <source>
        <strain evidence="1 2">PFR10</strain>
    </source>
</reference>
<dbReference type="EMBL" id="JAWCUD010000001">
    <property type="protein sequence ID" value="MDU0200162.1"/>
    <property type="molecule type" value="Genomic_DNA"/>
</dbReference>
<dbReference type="RefSeq" id="WP_315949532.1">
    <property type="nucleotide sequence ID" value="NZ_JAWCUD010000001.1"/>
</dbReference>
<evidence type="ECO:0000313" key="1">
    <source>
        <dbReference type="EMBL" id="MDU0200162.1"/>
    </source>
</evidence>
<protein>
    <submittedName>
        <fullName evidence="1">Uncharacterized protein</fullName>
    </submittedName>
</protein>
<evidence type="ECO:0000313" key="2">
    <source>
        <dbReference type="Proteomes" id="UP001260980"/>
    </source>
</evidence>
<accession>A0ABU3R7A7</accession>
<keyword evidence="2" id="KW-1185">Reference proteome</keyword>
<comment type="caution">
    <text evidence="1">The sequence shown here is derived from an EMBL/GenBank/DDBJ whole genome shotgun (WGS) entry which is preliminary data.</text>
</comment>
<name>A0ABU3R7A7_9BACL</name>
<dbReference type="Proteomes" id="UP001260980">
    <property type="component" value="Unassembled WGS sequence"/>
</dbReference>
<dbReference type="Pfam" id="PF20765">
    <property type="entry name" value="Phage_tail_terminator_8"/>
    <property type="match status" value="1"/>
</dbReference>
<sequence length="152" mass="17499">MLTLKDIAKAINTRLSTAIPEIPINSTDVREGFERPSFYVDFDEANRAPVFTWATERTLQVIIYFFPTSQYDYQIEMLDIQQRIEDALDGTIDLVPDGSFKAWIYELETTKVDGVMQTGFEIHYIEDKDEADDNTEDMEELILNLEGDETIG</sequence>
<proteinExistence type="predicted"/>
<gene>
    <name evidence="1" type="ORF">RQP52_03620</name>
</gene>
<organism evidence="1 2">
    <name type="scientific">Paenibacillus violae</name>
    <dbReference type="NCBI Taxonomy" id="3077234"/>
    <lineage>
        <taxon>Bacteria</taxon>
        <taxon>Bacillati</taxon>
        <taxon>Bacillota</taxon>
        <taxon>Bacilli</taxon>
        <taxon>Bacillales</taxon>
        <taxon>Paenibacillaceae</taxon>
        <taxon>Paenibacillus</taxon>
    </lineage>
</organism>